<evidence type="ECO:0000313" key="1">
    <source>
        <dbReference type="EMBL" id="KAA8493912.1"/>
    </source>
</evidence>
<accession>A0A5J4YSU8</accession>
<sequence length="227" mass="25416">MRALRFQSSRAIRHVPNSEQSSKAYRIHVLENAVEHVVRRLDSSRPVRQLVQGVQLVISASTAGQEEDQQNHMLVEAQVRVDIERFPELSGHFPNQPVFPAVRVLEAFAHLGAVLVAHHHEITKLTETRGWTLPDIETATTRACQSVASLNLQCSAVRKARFRQMVSPPSILHVSCGLLSNGPHDCSPECNNVGFSRTYMMWGEARLPHRGLAAEAEFGIDRYDPDQ</sequence>
<proteinExistence type="predicted"/>
<comment type="caution">
    <text evidence="1">The sequence shown here is derived from an EMBL/GenBank/DDBJ whole genome shotgun (WGS) entry which is preliminary data.</text>
</comment>
<dbReference type="EMBL" id="VRMN01000005">
    <property type="protein sequence ID" value="KAA8493912.1"/>
    <property type="molecule type" value="Genomic_DNA"/>
</dbReference>
<name>A0A5J4YSU8_PORPP</name>
<dbReference type="Proteomes" id="UP000324585">
    <property type="component" value="Unassembled WGS sequence"/>
</dbReference>
<reference evidence="2" key="1">
    <citation type="journal article" date="2019" name="Nat. Commun.">
        <title>Expansion of phycobilisome linker gene families in mesophilic red algae.</title>
        <authorList>
            <person name="Lee J."/>
            <person name="Kim D."/>
            <person name="Bhattacharya D."/>
            <person name="Yoon H.S."/>
        </authorList>
    </citation>
    <scope>NUCLEOTIDE SEQUENCE [LARGE SCALE GENOMIC DNA]</scope>
    <source>
        <strain evidence="2">CCMP 1328</strain>
    </source>
</reference>
<dbReference type="Gene3D" id="3.10.129.10">
    <property type="entry name" value="Hotdog Thioesterase"/>
    <property type="match status" value="1"/>
</dbReference>
<evidence type="ECO:0000313" key="2">
    <source>
        <dbReference type="Proteomes" id="UP000324585"/>
    </source>
</evidence>
<dbReference type="InterPro" id="IPR029069">
    <property type="entry name" value="HotDog_dom_sf"/>
</dbReference>
<protein>
    <submittedName>
        <fullName evidence="1">3-hydroxyacyl-acyl-carrier-protein dehydratase FabZ</fullName>
    </submittedName>
</protein>
<dbReference type="SUPFAM" id="SSF54637">
    <property type="entry name" value="Thioesterase/thiol ester dehydrase-isomerase"/>
    <property type="match status" value="1"/>
</dbReference>
<keyword evidence="2" id="KW-1185">Reference proteome</keyword>
<dbReference type="AlphaFoldDB" id="A0A5J4YSU8"/>
<gene>
    <name evidence="1" type="ORF">FVE85_3887</name>
</gene>
<organism evidence="1 2">
    <name type="scientific">Porphyridium purpureum</name>
    <name type="common">Red alga</name>
    <name type="synonym">Porphyridium cruentum</name>
    <dbReference type="NCBI Taxonomy" id="35688"/>
    <lineage>
        <taxon>Eukaryota</taxon>
        <taxon>Rhodophyta</taxon>
        <taxon>Bangiophyceae</taxon>
        <taxon>Porphyridiales</taxon>
        <taxon>Porphyridiaceae</taxon>
        <taxon>Porphyridium</taxon>
    </lineage>
</organism>